<feature type="compositionally biased region" description="Basic and acidic residues" evidence="1">
    <location>
        <begin position="180"/>
        <end position="197"/>
    </location>
</feature>
<dbReference type="Proteomes" id="UP001324427">
    <property type="component" value="Unassembled WGS sequence"/>
</dbReference>
<feature type="compositionally biased region" description="Polar residues" evidence="1">
    <location>
        <begin position="303"/>
        <end position="321"/>
    </location>
</feature>
<feature type="compositionally biased region" description="Polar residues" evidence="1">
    <location>
        <begin position="353"/>
        <end position="365"/>
    </location>
</feature>
<feature type="compositionally biased region" description="Polar residues" evidence="1">
    <location>
        <begin position="265"/>
        <end position="294"/>
    </location>
</feature>
<protein>
    <submittedName>
        <fullName evidence="2">Uncharacterized protein</fullName>
    </submittedName>
</protein>
<gene>
    <name evidence="2" type="ORF">LTR36_002578</name>
</gene>
<evidence type="ECO:0000256" key="1">
    <source>
        <dbReference type="SAM" id="MobiDB-lite"/>
    </source>
</evidence>
<evidence type="ECO:0000313" key="3">
    <source>
        <dbReference type="Proteomes" id="UP001324427"/>
    </source>
</evidence>
<feature type="compositionally biased region" description="Low complexity" evidence="1">
    <location>
        <begin position="322"/>
        <end position="340"/>
    </location>
</feature>
<accession>A0AAV9JJM5</accession>
<feature type="compositionally biased region" description="Low complexity" evidence="1">
    <location>
        <begin position="143"/>
        <end position="159"/>
    </location>
</feature>
<evidence type="ECO:0000313" key="2">
    <source>
        <dbReference type="EMBL" id="KAK4545625.1"/>
    </source>
</evidence>
<feature type="compositionally biased region" description="Low complexity" evidence="1">
    <location>
        <begin position="109"/>
        <end position="123"/>
    </location>
</feature>
<dbReference type="AlphaFoldDB" id="A0AAV9JJM5"/>
<feature type="compositionally biased region" description="Low complexity" evidence="1">
    <location>
        <begin position="409"/>
        <end position="421"/>
    </location>
</feature>
<dbReference type="EMBL" id="JAVFHQ010000018">
    <property type="protein sequence ID" value="KAK4545625.1"/>
    <property type="molecule type" value="Genomic_DNA"/>
</dbReference>
<proteinExistence type="predicted"/>
<comment type="caution">
    <text evidence="2">The sequence shown here is derived from an EMBL/GenBank/DDBJ whole genome shotgun (WGS) entry which is preliminary data.</text>
</comment>
<feature type="compositionally biased region" description="Low complexity" evidence="1">
    <location>
        <begin position="198"/>
        <end position="210"/>
    </location>
</feature>
<organism evidence="2 3">
    <name type="scientific">Oleoguttula mirabilis</name>
    <dbReference type="NCBI Taxonomy" id="1507867"/>
    <lineage>
        <taxon>Eukaryota</taxon>
        <taxon>Fungi</taxon>
        <taxon>Dikarya</taxon>
        <taxon>Ascomycota</taxon>
        <taxon>Pezizomycotina</taxon>
        <taxon>Dothideomycetes</taxon>
        <taxon>Dothideomycetidae</taxon>
        <taxon>Mycosphaerellales</taxon>
        <taxon>Teratosphaeriaceae</taxon>
        <taxon>Oleoguttula</taxon>
    </lineage>
</organism>
<feature type="region of interest" description="Disordered" evidence="1">
    <location>
        <begin position="93"/>
        <end position="461"/>
    </location>
</feature>
<reference evidence="2 3" key="1">
    <citation type="submission" date="2021-11" db="EMBL/GenBank/DDBJ databases">
        <title>Black yeast isolated from Biological Soil Crust.</title>
        <authorList>
            <person name="Kurbessoian T."/>
        </authorList>
    </citation>
    <scope>NUCLEOTIDE SEQUENCE [LARGE SCALE GENOMIC DNA]</scope>
    <source>
        <strain evidence="2 3">CCFEE 5522</strain>
    </source>
</reference>
<feature type="compositionally biased region" description="Low complexity" evidence="1">
    <location>
        <begin position="240"/>
        <end position="257"/>
    </location>
</feature>
<sequence>MSSSNISRATHRTGATGVSHVSAANIAQLDYDGKRVQNRDQGPMTVESMLQYQAQATNAASYPDYGVQGSDDRYSSSQPAVTNNIYMSQRQGTRIGSRQGPPVSYHQTQSQSSRRPSVSSYVPQASRRPSVSGHSYAPSEIAPEPSRVSRRPSVSGDSRVASEYGAPQSSTSRRPSVVNGDHHRLDYGRETAYESRSHSVSGSQSQASRSEAPRSHAPRSHAPPPASYKAPHSSVSHAPSQSNVSYRSRSGSVSSKAVPPPPASEISQLTERTIRPTDSASNVTSVRNAPSSYAGSRAPSYAQGYTSSHAGSRAPSQAQGYTSSHAGSHAPSHAPSHTPSNRTHDGSTIVMPSRTTLSRSNSARPSKSRALGSVAQSSSPRVRETTESLPSDSRSGRVRIIRTEETTRITESIEIGSSSSGHSLRRHQGNADLHRPRPRPRRLSFDSDSDDSDNGDGPIDIYTEYPGLFDTGPLAPGGFLYNLR</sequence>
<name>A0AAV9JJM5_9PEZI</name>
<keyword evidence="3" id="KW-1185">Reference proteome</keyword>